<dbReference type="InterPro" id="IPR009057">
    <property type="entry name" value="Homeodomain-like_sf"/>
</dbReference>
<dbReference type="InterPro" id="IPR007889">
    <property type="entry name" value="HTH_Psq"/>
</dbReference>
<evidence type="ECO:0000313" key="3">
    <source>
        <dbReference type="Proteomes" id="UP000800200"/>
    </source>
</evidence>
<dbReference type="AlphaFoldDB" id="A0A6A6E785"/>
<reference evidence="2" key="1">
    <citation type="journal article" date="2020" name="Stud. Mycol.">
        <title>101 Dothideomycetes genomes: a test case for predicting lifestyles and emergence of pathogens.</title>
        <authorList>
            <person name="Haridas S."/>
            <person name="Albert R."/>
            <person name="Binder M."/>
            <person name="Bloem J."/>
            <person name="Labutti K."/>
            <person name="Salamov A."/>
            <person name="Andreopoulos B."/>
            <person name="Baker S."/>
            <person name="Barry K."/>
            <person name="Bills G."/>
            <person name="Bluhm B."/>
            <person name="Cannon C."/>
            <person name="Castanera R."/>
            <person name="Culley D."/>
            <person name="Daum C."/>
            <person name="Ezra D."/>
            <person name="Gonzalez J."/>
            <person name="Henrissat B."/>
            <person name="Kuo A."/>
            <person name="Liang C."/>
            <person name="Lipzen A."/>
            <person name="Lutzoni F."/>
            <person name="Magnuson J."/>
            <person name="Mondo S."/>
            <person name="Nolan M."/>
            <person name="Ohm R."/>
            <person name="Pangilinan J."/>
            <person name="Park H.-J."/>
            <person name="Ramirez L."/>
            <person name="Alfaro M."/>
            <person name="Sun H."/>
            <person name="Tritt A."/>
            <person name="Yoshinaga Y."/>
            <person name="Zwiers L.-H."/>
            <person name="Turgeon B."/>
            <person name="Goodwin S."/>
            <person name="Spatafora J."/>
            <person name="Crous P."/>
            <person name="Grigoriev I."/>
        </authorList>
    </citation>
    <scope>NUCLEOTIDE SEQUENCE</scope>
    <source>
        <strain evidence="2">CBS 207.26</strain>
    </source>
</reference>
<gene>
    <name evidence="2" type="ORF">K469DRAFT_706608</name>
</gene>
<accession>A0A6A6E785</accession>
<dbReference type="OrthoDB" id="3796492at2759"/>
<dbReference type="Proteomes" id="UP000800200">
    <property type="component" value="Unassembled WGS sequence"/>
</dbReference>
<evidence type="ECO:0000259" key="1">
    <source>
        <dbReference type="Pfam" id="PF05225"/>
    </source>
</evidence>
<feature type="domain" description="HTH psq-type" evidence="1">
    <location>
        <begin position="37"/>
        <end position="73"/>
    </location>
</feature>
<organism evidence="2 3">
    <name type="scientific">Zopfia rhizophila CBS 207.26</name>
    <dbReference type="NCBI Taxonomy" id="1314779"/>
    <lineage>
        <taxon>Eukaryota</taxon>
        <taxon>Fungi</taxon>
        <taxon>Dikarya</taxon>
        <taxon>Ascomycota</taxon>
        <taxon>Pezizomycotina</taxon>
        <taxon>Dothideomycetes</taxon>
        <taxon>Dothideomycetes incertae sedis</taxon>
        <taxon>Zopfiaceae</taxon>
        <taxon>Zopfia</taxon>
    </lineage>
</organism>
<dbReference type="SUPFAM" id="SSF46689">
    <property type="entry name" value="Homeodomain-like"/>
    <property type="match status" value="1"/>
</dbReference>
<dbReference type="Gene3D" id="1.10.10.60">
    <property type="entry name" value="Homeodomain-like"/>
    <property type="match status" value="1"/>
</dbReference>
<evidence type="ECO:0000313" key="2">
    <source>
        <dbReference type="EMBL" id="KAF2186622.1"/>
    </source>
</evidence>
<name>A0A6A6E785_9PEZI</name>
<proteinExistence type="predicted"/>
<protein>
    <recommendedName>
        <fullName evidence="1">HTH psq-type domain-containing protein</fullName>
    </recommendedName>
</protein>
<dbReference type="Pfam" id="PF05225">
    <property type="entry name" value="HTH_psq"/>
    <property type="match status" value="1"/>
</dbReference>
<sequence>MGDPSTRVTRPPHPKIATHQLLTTISQHHSTYPSSIEARINLAIQALMRDTSLSERRAAALYNVPRTTLRDRRAFPKNQRLYDTYLT</sequence>
<dbReference type="GO" id="GO:0003677">
    <property type="term" value="F:DNA binding"/>
    <property type="evidence" value="ECO:0007669"/>
    <property type="project" value="InterPro"/>
</dbReference>
<keyword evidence="3" id="KW-1185">Reference proteome</keyword>
<dbReference type="EMBL" id="ML994629">
    <property type="protein sequence ID" value="KAF2186622.1"/>
    <property type="molecule type" value="Genomic_DNA"/>
</dbReference>